<accession>A0A8H3DFF3</accession>
<dbReference type="Proteomes" id="UP000663843">
    <property type="component" value="Unassembled WGS sequence"/>
</dbReference>
<feature type="compositionally biased region" description="Polar residues" evidence="1">
    <location>
        <begin position="17"/>
        <end position="32"/>
    </location>
</feature>
<dbReference type="EMBL" id="CAJMWT010007216">
    <property type="protein sequence ID" value="CAE6523655.1"/>
    <property type="molecule type" value="Genomic_DNA"/>
</dbReference>
<dbReference type="AlphaFoldDB" id="A0A8H3DFF3"/>
<sequence>MSFREKLHKLKSRAKSRISQTSQGNSGTTNQPSSTSASGASSRRTHFKTLVTALEQAAKPFPPLKAAISELAGSIANHDCMLSERKE</sequence>
<feature type="compositionally biased region" description="Basic residues" evidence="1">
    <location>
        <begin position="1"/>
        <end position="16"/>
    </location>
</feature>
<name>A0A8H3DFF3_9AGAM</name>
<proteinExistence type="predicted"/>
<feature type="region of interest" description="Disordered" evidence="1">
    <location>
        <begin position="1"/>
        <end position="48"/>
    </location>
</feature>
<reference evidence="2" key="1">
    <citation type="submission" date="2021-01" db="EMBL/GenBank/DDBJ databases">
        <authorList>
            <person name="Kaushik A."/>
        </authorList>
    </citation>
    <scope>NUCLEOTIDE SEQUENCE</scope>
    <source>
        <strain evidence="2">AG2-2IIIB</strain>
    </source>
</reference>
<evidence type="ECO:0000313" key="3">
    <source>
        <dbReference type="Proteomes" id="UP000663843"/>
    </source>
</evidence>
<protein>
    <submittedName>
        <fullName evidence="2">Uncharacterized protein</fullName>
    </submittedName>
</protein>
<evidence type="ECO:0000313" key="2">
    <source>
        <dbReference type="EMBL" id="CAE6523655.1"/>
    </source>
</evidence>
<comment type="caution">
    <text evidence="2">The sequence shown here is derived from an EMBL/GenBank/DDBJ whole genome shotgun (WGS) entry which is preliminary data.</text>
</comment>
<evidence type="ECO:0000256" key="1">
    <source>
        <dbReference type="SAM" id="MobiDB-lite"/>
    </source>
</evidence>
<gene>
    <name evidence="2" type="ORF">RDB_LOCUS168938</name>
</gene>
<feature type="compositionally biased region" description="Low complexity" evidence="1">
    <location>
        <begin position="33"/>
        <end position="42"/>
    </location>
</feature>
<organism evidence="2 3">
    <name type="scientific">Rhizoctonia solani</name>
    <dbReference type="NCBI Taxonomy" id="456999"/>
    <lineage>
        <taxon>Eukaryota</taxon>
        <taxon>Fungi</taxon>
        <taxon>Dikarya</taxon>
        <taxon>Basidiomycota</taxon>
        <taxon>Agaricomycotina</taxon>
        <taxon>Agaricomycetes</taxon>
        <taxon>Cantharellales</taxon>
        <taxon>Ceratobasidiaceae</taxon>
        <taxon>Rhizoctonia</taxon>
    </lineage>
</organism>